<reference evidence="1 2" key="1">
    <citation type="journal article" date="2013" name="PLoS Genet.">
        <title>Genomic mechanisms accounting for the adaptation to parasitism in nematode-trapping fungi.</title>
        <authorList>
            <person name="Meerupati T."/>
            <person name="Andersson K.M."/>
            <person name="Friman E."/>
            <person name="Kumar D."/>
            <person name="Tunlid A."/>
            <person name="Ahren D."/>
        </authorList>
    </citation>
    <scope>NUCLEOTIDE SEQUENCE [LARGE SCALE GENOMIC DNA]</scope>
    <source>
        <strain evidence="1 2">CBS 200.50</strain>
    </source>
</reference>
<accession>S8BXB4</accession>
<name>S8BXB4_DACHA</name>
<gene>
    <name evidence="1" type="ORF">H072_6323</name>
</gene>
<comment type="caution">
    <text evidence="1">The sequence shown here is derived from an EMBL/GenBank/DDBJ whole genome shotgun (WGS) entry which is preliminary data.</text>
</comment>
<dbReference type="AlphaFoldDB" id="S8BXB4"/>
<evidence type="ECO:0000313" key="1">
    <source>
        <dbReference type="EMBL" id="EPS39937.1"/>
    </source>
</evidence>
<dbReference type="Proteomes" id="UP000015100">
    <property type="component" value="Unassembled WGS sequence"/>
</dbReference>
<organism evidence="1 2">
    <name type="scientific">Dactylellina haptotyla (strain CBS 200.50)</name>
    <name type="common">Nematode-trapping fungus</name>
    <name type="synonym">Monacrosporium haptotylum</name>
    <dbReference type="NCBI Taxonomy" id="1284197"/>
    <lineage>
        <taxon>Eukaryota</taxon>
        <taxon>Fungi</taxon>
        <taxon>Dikarya</taxon>
        <taxon>Ascomycota</taxon>
        <taxon>Pezizomycotina</taxon>
        <taxon>Orbiliomycetes</taxon>
        <taxon>Orbiliales</taxon>
        <taxon>Orbiliaceae</taxon>
        <taxon>Dactylellina</taxon>
    </lineage>
</organism>
<sequence length="373" mass="42457">MNTLPLEIILQIVRAEELKVWDILQLARCSRRLWRMLETELYRHSLEVVYPLHPPPSYESYEERYFVRKARQREIAQSSFAVHIKTLEFVLSNRPNAQQRALDRDLELAFEPEPRHNRLEETDDDGATIRGILSGCTQLHKLTLRAGKIYRTGQNPEDHCSPIDLFTTLAFAIRTNKDLKELSISGEYFQLTFPAPPEGALEALLELEGRVMANIQKLDIDYEVATTAPRAAILDTIFAVLGQSIRDTKELTIGFSTYTIRLRSYDAARYAKHFPVETASWPFQNLRKLVCNDSSPQQILCVAATRIDTTKIIEIGMPLSFNGLNWISQKVFSNLILSPLAPNCGKLASIRLADETLHLDARDPASVFKSRDS</sequence>
<dbReference type="EMBL" id="AQGS01000443">
    <property type="protein sequence ID" value="EPS39937.1"/>
    <property type="molecule type" value="Genomic_DNA"/>
</dbReference>
<keyword evidence="2" id="KW-1185">Reference proteome</keyword>
<proteinExistence type="predicted"/>
<dbReference type="HOGENOM" id="CLU_741900_0_0_1"/>
<evidence type="ECO:0000313" key="2">
    <source>
        <dbReference type="Proteomes" id="UP000015100"/>
    </source>
</evidence>
<evidence type="ECO:0008006" key="3">
    <source>
        <dbReference type="Google" id="ProtNLM"/>
    </source>
</evidence>
<protein>
    <recommendedName>
        <fullName evidence="3">F-box domain-containing protein</fullName>
    </recommendedName>
</protein>
<reference evidence="2" key="2">
    <citation type="submission" date="2013-04" db="EMBL/GenBank/DDBJ databases">
        <title>Genomic mechanisms accounting for the adaptation to parasitism in nematode-trapping fungi.</title>
        <authorList>
            <person name="Ahren D.G."/>
        </authorList>
    </citation>
    <scope>NUCLEOTIDE SEQUENCE [LARGE SCALE GENOMIC DNA]</scope>
    <source>
        <strain evidence="2">CBS 200.50</strain>
    </source>
</reference>